<accession>A0ABZ1TRZ0</accession>
<dbReference type="EMBL" id="CP108110">
    <property type="protein sequence ID" value="WUQ81748.1"/>
    <property type="molecule type" value="Genomic_DNA"/>
</dbReference>
<feature type="signal peptide" evidence="2">
    <location>
        <begin position="1"/>
        <end position="17"/>
    </location>
</feature>
<evidence type="ECO:0000256" key="1">
    <source>
        <dbReference type="SAM" id="MobiDB-lite"/>
    </source>
</evidence>
<feature type="chain" id="PRO_5047078352" evidence="2">
    <location>
        <begin position="18"/>
        <end position="64"/>
    </location>
</feature>
<feature type="region of interest" description="Disordered" evidence="1">
    <location>
        <begin position="38"/>
        <end position="64"/>
    </location>
</feature>
<organism evidence="3 4">
    <name type="scientific">Kitasatospora purpeofusca</name>
    <dbReference type="NCBI Taxonomy" id="67352"/>
    <lineage>
        <taxon>Bacteria</taxon>
        <taxon>Bacillati</taxon>
        <taxon>Actinomycetota</taxon>
        <taxon>Actinomycetes</taxon>
        <taxon>Kitasatosporales</taxon>
        <taxon>Streptomycetaceae</taxon>
        <taxon>Kitasatospora</taxon>
    </lineage>
</organism>
<proteinExistence type="predicted"/>
<gene>
    <name evidence="3" type="ORF">OHA16_01450</name>
</gene>
<evidence type="ECO:0000313" key="3">
    <source>
        <dbReference type="EMBL" id="WUQ81748.1"/>
    </source>
</evidence>
<protein>
    <submittedName>
        <fullName evidence="3">Uncharacterized protein</fullName>
    </submittedName>
</protein>
<keyword evidence="2" id="KW-0732">Signal</keyword>
<dbReference type="Proteomes" id="UP001432222">
    <property type="component" value="Chromosome"/>
</dbReference>
<sequence>MKRIVAVLAAGAATATAQTAAAKPVAARASIERIEDPLLGTVPPAGPAGGAVILDRGPGRGQCR</sequence>
<evidence type="ECO:0000313" key="4">
    <source>
        <dbReference type="Proteomes" id="UP001432222"/>
    </source>
</evidence>
<reference evidence="3" key="1">
    <citation type="submission" date="2022-10" db="EMBL/GenBank/DDBJ databases">
        <title>The complete genomes of actinobacterial strains from the NBC collection.</title>
        <authorList>
            <person name="Joergensen T.S."/>
            <person name="Alvarez Arevalo M."/>
            <person name="Sterndorff E.B."/>
            <person name="Faurdal D."/>
            <person name="Vuksanovic O."/>
            <person name="Mourched A.-S."/>
            <person name="Charusanti P."/>
            <person name="Shaw S."/>
            <person name="Blin K."/>
            <person name="Weber T."/>
        </authorList>
    </citation>
    <scope>NUCLEOTIDE SEQUENCE</scope>
    <source>
        <strain evidence="3">NBC_00222</strain>
    </source>
</reference>
<evidence type="ECO:0000256" key="2">
    <source>
        <dbReference type="SAM" id="SignalP"/>
    </source>
</evidence>
<dbReference type="RefSeq" id="WP_328952823.1">
    <property type="nucleotide sequence ID" value="NZ_CP108110.1"/>
</dbReference>
<name>A0ABZ1TRZ0_9ACTN</name>
<keyword evidence="4" id="KW-1185">Reference proteome</keyword>